<feature type="coiled-coil region" evidence="7">
    <location>
        <begin position="120"/>
        <end position="172"/>
    </location>
</feature>
<evidence type="ECO:0000256" key="4">
    <source>
        <dbReference type="ARBA" id="ARBA00023125"/>
    </source>
</evidence>
<sequence>MTRQKIQIKKIDNNTARQVTFSKRRRGLFKKAYELSTLCDAEIALIVFSGTGKLSEYASSSMNQVIGRRNLQQKNSGKLDQSSLEQQLEDGTFTALSKEVAERTLELRHMRGEELQRLSIEQLQELEKSLERGLKRVLETKSHVITNEINALKSKEAQLIEENERLKQQIMNVPMVRLHLSEPGHSSDSMITNTSSSADLSLDYEGNYTFLRLGLPFPD</sequence>
<dbReference type="EMBL" id="KK914719">
    <property type="protein sequence ID" value="KDP29972.1"/>
    <property type="molecule type" value="Genomic_DNA"/>
</dbReference>
<evidence type="ECO:0000259" key="9">
    <source>
        <dbReference type="PROSITE" id="PS51297"/>
    </source>
</evidence>
<dbReference type="Gene3D" id="3.40.1810.10">
    <property type="entry name" value="Transcription factor, MADS-box"/>
    <property type="match status" value="1"/>
</dbReference>
<evidence type="ECO:0000256" key="7">
    <source>
        <dbReference type="SAM" id="Coils"/>
    </source>
</evidence>
<dbReference type="Proteomes" id="UP000027138">
    <property type="component" value="Unassembled WGS sequence"/>
</dbReference>
<dbReference type="SMART" id="SM00432">
    <property type="entry name" value="MADS"/>
    <property type="match status" value="1"/>
</dbReference>
<dbReference type="FunFam" id="3.40.1810.10:FF:000007">
    <property type="entry name" value="Transcription factor, MADS-box"/>
    <property type="match status" value="1"/>
</dbReference>
<dbReference type="GO" id="GO:0000977">
    <property type="term" value="F:RNA polymerase II transcription regulatory region sequence-specific DNA binding"/>
    <property type="evidence" value="ECO:0007669"/>
    <property type="project" value="InterPro"/>
</dbReference>
<dbReference type="PRINTS" id="PR00404">
    <property type="entry name" value="MADSDOMAIN"/>
</dbReference>
<evidence type="ECO:0000256" key="1">
    <source>
        <dbReference type="ARBA" id="ARBA00004123"/>
    </source>
</evidence>
<name>A0A067K1G2_JATCU</name>
<keyword evidence="2" id="KW-0221">Differentiation</keyword>
<organism evidence="10 11">
    <name type="scientific">Jatropha curcas</name>
    <name type="common">Barbados nut</name>
    <dbReference type="NCBI Taxonomy" id="180498"/>
    <lineage>
        <taxon>Eukaryota</taxon>
        <taxon>Viridiplantae</taxon>
        <taxon>Streptophyta</taxon>
        <taxon>Embryophyta</taxon>
        <taxon>Tracheophyta</taxon>
        <taxon>Spermatophyta</taxon>
        <taxon>Magnoliopsida</taxon>
        <taxon>eudicotyledons</taxon>
        <taxon>Gunneridae</taxon>
        <taxon>Pentapetalae</taxon>
        <taxon>rosids</taxon>
        <taxon>fabids</taxon>
        <taxon>Malpighiales</taxon>
        <taxon>Euphorbiaceae</taxon>
        <taxon>Crotonoideae</taxon>
        <taxon>Jatropheae</taxon>
        <taxon>Jatropha</taxon>
    </lineage>
</organism>
<comment type="subcellular location">
    <subcellularLocation>
        <location evidence="1">Nucleus</location>
    </subcellularLocation>
</comment>
<keyword evidence="7" id="KW-0175">Coiled coil</keyword>
<feature type="domain" description="MADS-box" evidence="8">
    <location>
        <begin position="1"/>
        <end position="61"/>
    </location>
</feature>
<dbReference type="AlphaFoldDB" id="A0A067K1G2"/>
<keyword evidence="5" id="KW-0804">Transcription</keyword>
<gene>
    <name evidence="10" type="ORF">JCGZ_18739</name>
</gene>
<feature type="domain" description="K-box" evidence="9">
    <location>
        <begin position="86"/>
        <end position="176"/>
    </location>
</feature>
<keyword evidence="6" id="KW-0539">Nucleus</keyword>
<keyword evidence="4" id="KW-0238">DNA-binding</keyword>
<dbReference type="PROSITE" id="PS50066">
    <property type="entry name" value="MADS_BOX_2"/>
    <property type="match status" value="1"/>
</dbReference>
<evidence type="ECO:0000256" key="2">
    <source>
        <dbReference type="ARBA" id="ARBA00022782"/>
    </source>
</evidence>
<dbReference type="GO" id="GO:0030154">
    <property type="term" value="P:cell differentiation"/>
    <property type="evidence" value="ECO:0007669"/>
    <property type="project" value="UniProtKB-KW"/>
</dbReference>
<dbReference type="Pfam" id="PF00319">
    <property type="entry name" value="SRF-TF"/>
    <property type="match status" value="1"/>
</dbReference>
<dbReference type="GO" id="GO:0045944">
    <property type="term" value="P:positive regulation of transcription by RNA polymerase II"/>
    <property type="evidence" value="ECO:0007669"/>
    <property type="project" value="InterPro"/>
</dbReference>
<dbReference type="CDD" id="cd00265">
    <property type="entry name" value="MADS_MEF2_like"/>
    <property type="match status" value="1"/>
</dbReference>
<keyword evidence="3" id="KW-0805">Transcription regulation</keyword>
<protein>
    <submittedName>
        <fullName evidence="10">Uncharacterized protein</fullName>
    </submittedName>
</protein>
<dbReference type="InterPro" id="IPR002487">
    <property type="entry name" value="TF_Kbox"/>
</dbReference>
<evidence type="ECO:0000256" key="6">
    <source>
        <dbReference type="ARBA" id="ARBA00023242"/>
    </source>
</evidence>
<evidence type="ECO:0000256" key="3">
    <source>
        <dbReference type="ARBA" id="ARBA00023015"/>
    </source>
</evidence>
<dbReference type="OrthoDB" id="1898716at2759"/>
<dbReference type="InterPro" id="IPR036879">
    <property type="entry name" value="TF_MADSbox_sf"/>
</dbReference>
<dbReference type="GO" id="GO:0003700">
    <property type="term" value="F:DNA-binding transcription factor activity"/>
    <property type="evidence" value="ECO:0007669"/>
    <property type="project" value="InterPro"/>
</dbReference>
<dbReference type="InterPro" id="IPR002100">
    <property type="entry name" value="TF_MADSbox"/>
</dbReference>
<dbReference type="SUPFAM" id="SSF55455">
    <property type="entry name" value="SRF-like"/>
    <property type="match status" value="1"/>
</dbReference>
<dbReference type="PROSITE" id="PS51297">
    <property type="entry name" value="K_BOX"/>
    <property type="match status" value="1"/>
</dbReference>
<dbReference type="InterPro" id="IPR050142">
    <property type="entry name" value="MADS-box/MEF2_TF"/>
</dbReference>
<dbReference type="GO" id="GO:0046983">
    <property type="term" value="F:protein dimerization activity"/>
    <property type="evidence" value="ECO:0007669"/>
    <property type="project" value="InterPro"/>
</dbReference>
<dbReference type="GO" id="GO:0005634">
    <property type="term" value="C:nucleus"/>
    <property type="evidence" value="ECO:0007669"/>
    <property type="project" value="UniProtKB-SubCell"/>
</dbReference>
<evidence type="ECO:0000313" key="10">
    <source>
        <dbReference type="EMBL" id="KDP29972.1"/>
    </source>
</evidence>
<dbReference type="InterPro" id="IPR033896">
    <property type="entry name" value="MEF2-like_N"/>
</dbReference>
<dbReference type="PROSITE" id="PS00350">
    <property type="entry name" value="MADS_BOX_1"/>
    <property type="match status" value="1"/>
</dbReference>
<keyword evidence="11" id="KW-1185">Reference proteome</keyword>
<evidence type="ECO:0000313" key="11">
    <source>
        <dbReference type="Proteomes" id="UP000027138"/>
    </source>
</evidence>
<proteinExistence type="predicted"/>
<accession>A0A067K1G2</accession>
<evidence type="ECO:0000256" key="5">
    <source>
        <dbReference type="ARBA" id="ARBA00023163"/>
    </source>
</evidence>
<dbReference type="Pfam" id="PF01486">
    <property type="entry name" value="K-box"/>
    <property type="match status" value="1"/>
</dbReference>
<dbReference type="PANTHER" id="PTHR48019">
    <property type="entry name" value="SERUM RESPONSE FACTOR HOMOLOG"/>
    <property type="match status" value="1"/>
</dbReference>
<evidence type="ECO:0000259" key="8">
    <source>
        <dbReference type="PROSITE" id="PS50066"/>
    </source>
</evidence>
<reference evidence="10 11" key="1">
    <citation type="journal article" date="2014" name="PLoS ONE">
        <title>Global Analysis of Gene Expression Profiles in Physic Nut (Jatropha curcas L.) Seedlings Exposed to Salt Stress.</title>
        <authorList>
            <person name="Zhang L."/>
            <person name="Zhang C."/>
            <person name="Wu P."/>
            <person name="Chen Y."/>
            <person name="Li M."/>
            <person name="Jiang H."/>
            <person name="Wu G."/>
        </authorList>
    </citation>
    <scope>NUCLEOTIDE SEQUENCE [LARGE SCALE GENOMIC DNA]</scope>
    <source>
        <strain evidence="11">cv. GZQX0401</strain>
        <tissue evidence="10">Young leaves</tissue>
    </source>
</reference>